<dbReference type="CDD" id="cd22189">
    <property type="entry name" value="PGAP4-like_fungal"/>
    <property type="match status" value="1"/>
</dbReference>
<name>A0A9Q9AJT7_9PEZI</name>
<evidence type="ECO:0000313" key="2">
    <source>
        <dbReference type="EMBL" id="USW50345.1"/>
    </source>
</evidence>
<feature type="transmembrane region" description="Helical" evidence="1">
    <location>
        <begin position="185"/>
        <end position="208"/>
    </location>
</feature>
<dbReference type="EMBL" id="CP099419">
    <property type="protein sequence ID" value="USW50345.1"/>
    <property type="molecule type" value="Genomic_DNA"/>
</dbReference>
<proteinExistence type="predicted"/>
<keyword evidence="1" id="KW-0812">Transmembrane</keyword>
<evidence type="ECO:0000313" key="3">
    <source>
        <dbReference type="Proteomes" id="UP001056384"/>
    </source>
</evidence>
<dbReference type="PANTHER" id="PTHR31410:SF1">
    <property type="entry name" value="POST-GPI ATTACHMENT TO PROTEINS FACTOR 4"/>
    <property type="match status" value="1"/>
</dbReference>
<dbReference type="GO" id="GO:0006506">
    <property type="term" value="P:GPI anchor biosynthetic process"/>
    <property type="evidence" value="ECO:0007669"/>
    <property type="project" value="InterPro"/>
</dbReference>
<dbReference type="AlphaFoldDB" id="A0A9Q9AJT7"/>
<dbReference type="PANTHER" id="PTHR31410">
    <property type="entry name" value="TRANSMEMBRANE PROTEIN 246"/>
    <property type="match status" value="1"/>
</dbReference>
<gene>
    <name evidence="2" type="ORF">Slin15195_G036640</name>
</gene>
<keyword evidence="2" id="KW-0808">Transferase</keyword>
<dbReference type="InterPro" id="IPR029675">
    <property type="entry name" value="PGAP4"/>
</dbReference>
<keyword evidence="1" id="KW-0472">Membrane</keyword>
<sequence>MARKGARYLRTTVGSLLAGLTQAERDGIHMIVFIPHTDPTVHPAYNESWLPNLVDEVLLYNLSRLELDHVKDLESDSGLHRKKGLFDYTYLLKACYSKGTSYIAMIEDDVISMDGWYHRTMAGLKEARARSAQDFLYLRMFPTEEYLGWNSEDWRTHMFWSLMAIVGAALFLFTLRTMLPSVQLFLTPYVSLAICAILVPWIVVLVFAAGKVTVFPLPVGITEMNKCGCCAQGLVYPHAKVPDLVKWFESARIGFADMLTEQSANDHGEQRYALVPSVLQHIGSKSSKMDDFGHGAKYSKSVAEFMWNFGFELNDAKALRAEHELAAVTSAGFMN</sequence>
<dbReference type="Proteomes" id="UP001056384">
    <property type="component" value="Chromosome 2"/>
</dbReference>
<keyword evidence="1" id="KW-1133">Transmembrane helix</keyword>
<reference evidence="2" key="1">
    <citation type="submission" date="2022-06" db="EMBL/GenBank/DDBJ databases">
        <title>Complete genome sequences of two strains of the flax pathogen Septoria linicola.</title>
        <authorList>
            <person name="Lapalu N."/>
            <person name="Simon A."/>
            <person name="Demenou B."/>
            <person name="Paumier D."/>
            <person name="Guillot M.-P."/>
            <person name="Gout L."/>
            <person name="Valade R."/>
        </authorList>
    </citation>
    <scope>NUCLEOTIDE SEQUENCE</scope>
    <source>
        <strain evidence="2">SE15195</strain>
    </source>
</reference>
<dbReference type="GO" id="GO:0000139">
    <property type="term" value="C:Golgi membrane"/>
    <property type="evidence" value="ECO:0007669"/>
    <property type="project" value="InterPro"/>
</dbReference>
<evidence type="ECO:0000256" key="1">
    <source>
        <dbReference type="SAM" id="Phobius"/>
    </source>
</evidence>
<dbReference type="GO" id="GO:0016757">
    <property type="term" value="F:glycosyltransferase activity"/>
    <property type="evidence" value="ECO:0007669"/>
    <property type="project" value="InterPro"/>
</dbReference>
<protein>
    <submittedName>
        <fullName evidence="2">GPI-GalNAc transferase PGAP4</fullName>
    </submittedName>
</protein>
<organism evidence="2 3">
    <name type="scientific">Septoria linicola</name>
    <dbReference type="NCBI Taxonomy" id="215465"/>
    <lineage>
        <taxon>Eukaryota</taxon>
        <taxon>Fungi</taxon>
        <taxon>Dikarya</taxon>
        <taxon>Ascomycota</taxon>
        <taxon>Pezizomycotina</taxon>
        <taxon>Dothideomycetes</taxon>
        <taxon>Dothideomycetidae</taxon>
        <taxon>Mycosphaerellales</taxon>
        <taxon>Mycosphaerellaceae</taxon>
        <taxon>Septoria</taxon>
    </lineage>
</organism>
<keyword evidence="3" id="KW-1185">Reference proteome</keyword>
<accession>A0A9Q9AJT7</accession>
<feature type="transmembrane region" description="Helical" evidence="1">
    <location>
        <begin position="159"/>
        <end position="179"/>
    </location>
</feature>